<dbReference type="PATRIC" id="fig|1229783.3.peg.1892"/>
<dbReference type="InterPro" id="IPR013525">
    <property type="entry name" value="ABC2_TM"/>
</dbReference>
<gene>
    <name evidence="6" type="ORF">C273_09484</name>
</gene>
<keyword evidence="7" id="KW-1185">Reference proteome</keyword>
<dbReference type="STRING" id="1229783.C273_09484"/>
<evidence type="ECO:0000256" key="1">
    <source>
        <dbReference type="ARBA" id="ARBA00004141"/>
    </source>
</evidence>
<evidence type="ECO:0000313" key="7">
    <source>
        <dbReference type="Proteomes" id="UP000009885"/>
    </source>
</evidence>
<evidence type="ECO:0000313" key="6">
    <source>
        <dbReference type="EMBL" id="EKU46336.1"/>
    </source>
</evidence>
<dbReference type="Proteomes" id="UP000009885">
    <property type="component" value="Unassembled WGS sequence"/>
</dbReference>
<organism evidence="6 7">
    <name type="scientific">Staphylococcus massiliensis S46</name>
    <dbReference type="NCBI Taxonomy" id="1229783"/>
    <lineage>
        <taxon>Bacteria</taxon>
        <taxon>Bacillati</taxon>
        <taxon>Bacillota</taxon>
        <taxon>Bacilli</taxon>
        <taxon>Bacillales</taxon>
        <taxon>Staphylococcaceae</taxon>
        <taxon>Staphylococcus</taxon>
    </lineage>
</organism>
<evidence type="ECO:0000256" key="2">
    <source>
        <dbReference type="ARBA" id="ARBA00022692"/>
    </source>
</evidence>
<dbReference type="EMBL" id="AMSQ01000018">
    <property type="protein sequence ID" value="EKU46336.1"/>
    <property type="molecule type" value="Genomic_DNA"/>
</dbReference>
<dbReference type="eggNOG" id="COG1511">
    <property type="taxonomic scope" value="Bacteria"/>
</dbReference>
<keyword evidence="3" id="KW-1133">Transmembrane helix</keyword>
<comment type="caution">
    <text evidence="6">The sequence shown here is derived from an EMBL/GenBank/DDBJ whole genome shotgun (WGS) entry which is preliminary data.</text>
</comment>
<reference evidence="6 7" key="1">
    <citation type="journal article" date="2013" name="Genome Announc.">
        <title>Genome Sequence of Staphylococcus massiliensis Strain S46, Isolated from the Surface of Healthy Human Skin.</title>
        <authorList>
            <person name="Srivastav R."/>
            <person name="Singh A."/>
            <person name="Jangir P.K."/>
            <person name="Kumari C."/>
            <person name="Muduli S."/>
            <person name="Sharma R."/>
        </authorList>
    </citation>
    <scope>NUCLEOTIDE SEQUENCE [LARGE SCALE GENOMIC DNA]</scope>
    <source>
        <strain evidence="6 7">S46</strain>
    </source>
</reference>
<evidence type="ECO:0000256" key="3">
    <source>
        <dbReference type="ARBA" id="ARBA00022989"/>
    </source>
</evidence>
<dbReference type="GO" id="GO:0016020">
    <property type="term" value="C:membrane"/>
    <property type="evidence" value="ECO:0007669"/>
    <property type="project" value="UniProtKB-SubCell"/>
</dbReference>
<sequence length="110" mass="12819">MNILKSRLLWLAPLIALLVLMLLATAFYPGYNPKPHKLPIAIVNNDKGMDMQGNKVNVGEQFVKNIKDNKELKDKVTWIEVDDKKELNEGFKDKTSMQRLYLIRTFQRMQ</sequence>
<feature type="domain" description="ABC-2 type transporter transmembrane" evidence="5">
    <location>
        <begin position="9"/>
        <end position="98"/>
    </location>
</feature>
<proteinExistence type="predicted"/>
<name>K9AJX0_9STAP</name>
<dbReference type="Pfam" id="PF12698">
    <property type="entry name" value="ABC2_membrane_3"/>
    <property type="match status" value="1"/>
</dbReference>
<evidence type="ECO:0000259" key="5">
    <source>
        <dbReference type="Pfam" id="PF12698"/>
    </source>
</evidence>
<protein>
    <recommendedName>
        <fullName evidence="5">ABC-2 type transporter transmembrane domain-containing protein</fullName>
    </recommendedName>
</protein>
<dbReference type="AlphaFoldDB" id="K9AJX0"/>
<dbReference type="RefSeq" id="WP_009384348.1">
    <property type="nucleotide sequence ID" value="NZ_AMSQ01000018.1"/>
</dbReference>
<dbReference type="GO" id="GO:0140359">
    <property type="term" value="F:ABC-type transporter activity"/>
    <property type="evidence" value="ECO:0007669"/>
    <property type="project" value="InterPro"/>
</dbReference>
<keyword evidence="4" id="KW-0472">Membrane</keyword>
<comment type="subcellular location">
    <subcellularLocation>
        <location evidence="1">Membrane</location>
        <topology evidence="1">Multi-pass membrane protein</topology>
    </subcellularLocation>
</comment>
<dbReference type="PANTHER" id="PTHR43077">
    <property type="entry name" value="TRANSPORT PERMEASE YVFS-RELATED"/>
    <property type="match status" value="1"/>
</dbReference>
<keyword evidence="2" id="KW-0812">Transmembrane</keyword>
<accession>K9AJX0</accession>
<dbReference type="InterPro" id="IPR051328">
    <property type="entry name" value="T7SS_ABC-Transporter"/>
</dbReference>
<evidence type="ECO:0000256" key="4">
    <source>
        <dbReference type="ARBA" id="ARBA00023136"/>
    </source>
</evidence>
<dbReference type="PANTHER" id="PTHR43077:SF5">
    <property type="entry name" value="PHAGE INFECTION PROTEIN"/>
    <property type="match status" value="1"/>
</dbReference>